<accession>A0ABM3DJ26</accession>
<keyword evidence="9 12" id="KW-1133">Transmembrane helix</keyword>
<evidence type="ECO:0000256" key="7">
    <source>
        <dbReference type="ARBA" id="ARBA00022737"/>
    </source>
</evidence>
<evidence type="ECO:0000313" key="14">
    <source>
        <dbReference type="RefSeq" id="XP_045558805.1"/>
    </source>
</evidence>
<feature type="region of interest" description="Disordered" evidence="11">
    <location>
        <begin position="282"/>
        <end position="302"/>
    </location>
</feature>
<protein>
    <submittedName>
        <fullName evidence="14">Junctophilin-1</fullName>
    </submittedName>
</protein>
<evidence type="ECO:0000256" key="4">
    <source>
        <dbReference type="ARBA" id="ARBA00008599"/>
    </source>
</evidence>
<evidence type="ECO:0000256" key="2">
    <source>
        <dbReference type="ARBA" id="ARBA00004184"/>
    </source>
</evidence>
<reference evidence="14" key="1">
    <citation type="submission" date="2025-08" db="UniProtKB">
        <authorList>
            <consortium name="RefSeq"/>
        </authorList>
    </citation>
    <scope>IDENTIFICATION</scope>
</reference>
<keyword evidence="5" id="KW-1003">Cell membrane</keyword>
<dbReference type="Proteomes" id="UP001652741">
    <property type="component" value="Chromosome ssa19"/>
</dbReference>
<keyword evidence="6 12" id="KW-0812">Transmembrane</keyword>
<dbReference type="RefSeq" id="XP_045558805.1">
    <property type="nucleotide sequence ID" value="XM_045702849.1"/>
</dbReference>
<keyword evidence="13" id="KW-1185">Reference proteome</keyword>
<feature type="compositionally biased region" description="Basic and acidic residues" evidence="11">
    <location>
        <begin position="437"/>
        <end position="449"/>
    </location>
</feature>
<feature type="transmembrane region" description="Helical" evidence="12">
    <location>
        <begin position="845"/>
        <end position="865"/>
    </location>
</feature>
<dbReference type="SMART" id="SM00698">
    <property type="entry name" value="MORN"/>
    <property type="match status" value="6"/>
</dbReference>
<evidence type="ECO:0000256" key="12">
    <source>
        <dbReference type="SAM" id="Phobius"/>
    </source>
</evidence>
<dbReference type="Gene3D" id="2.20.110.10">
    <property type="entry name" value="Histone H3 K4-specific methyltransferase SET7/9 N-terminal domain"/>
    <property type="match status" value="3"/>
</dbReference>
<keyword evidence="8" id="KW-0256">Endoplasmic reticulum</keyword>
<dbReference type="GeneID" id="106579742"/>
<feature type="compositionally biased region" description="Low complexity" evidence="11">
    <location>
        <begin position="228"/>
        <end position="251"/>
    </location>
</feature>
<proteinExistence type="inferred from homology"/>
<keyword evidence="7" id="KW-0677">Repeat</keyword>
<evidence type="ECO:0000256" key="9">
    <source>
        <dbReference type="ARBA" id="ARBA00022989"/>
    </source>
</evidence>
<sequence>MTGGRFDFDDGGTYCGGWEDGKAHGHGICTGPKGQGEYAGSWSHGFEIVGVYTWPSGNMYHGYWSQGKRHGLGVETKGKWIYRGEWSHGFKGRYGLRQSHNTPAMYDGTWSNGLQDGYGIETYGDGGTYQGQWMGGMRHGYGARQSVPYGVATVIQSQLRTSLASLRSEQSNGAVLQDLSGDTPTGGRGGFVLNFHSDSEVVTGKKKGLFRRGSLFGSLRRLHKSESKSSISSKRSSARSDAAMSRVSSSSGDANSTVSLGDGELPEEDLLLEDHVDATTTETYTGEWKNDKRNGFGVSERSNGMKYEGEWLNNKRHGYGCTTFPEGNKEEGKYKNNVLVRGIRKQLIPLKNPKTKEKVDRAVEGARRAGAIARTKVEIAASRTAHARTKGEAADQAALSARQDCDIARAVSRELSPNFHQPGPDYIKQAFMEPVEIPKDPPEEKEKDNPAGPTPPPSPHSNSVSTAASRKISKDESSHSRKASKEEKPGLKISKDESSHSRKASKEEKPGLKISKDESSHSRKASKEEKPGLKISKDESSHSRKASKEEKPGLKISKDESSHSRKASKEEKPGLKISNEERSSRKLSKEERVSIAAEPPISAAPSSQIRYKEAPAKPPKAPEPGPTNVPPPQVRDEDAPAPAKPPKALEPGPTNVPPPQVRDEDAPAPAKAPKAPEPGPTNVPPPQVRDEDAPAPAKPPKAPEPGPTNVPPPQVRDEDAPAPAKPPKALEPGPTNVPPPKAAAPQTVVGPGNGIGQLHSQYHSYYVKTPSRGLLPPEPEPEEDEEPSQLTLARMAPPTHKPTPTSEPWKLRKQDSLKPKSLAETKKASMEMAEGKDEEKAPNSILVAMVMLLNIGLAIIFVHFLT</sequence>
<dbReference type="PANTHER" id="PTHR23085">
    <property type="entry name" value="GH28348P"/>
    <property type="match status" value="1"/>
</dbReference>
<evidence type="ECO:0000256" key="5">
    <source>
        <dbReference type="ARBA" id="ARBA00022475"/>
    </source>
</evidence>
<evidence type="ECO:0000256" key="3">
    <source>
        <dbReference type="ARBA" id="ARBA00004236"/>
    </source>
</evidence>
<evidence type="ECO:0000256" key="11">
    <source>
        <dbReference type="SAM" id="MobiDB-lite"/>
    </source>
</evidence>
<name>A0ABM3DJ26_SALSA</name>
<dbReference type="InterPro" id="IPR017191">
    <property type="entry name" value="Junctophilin"/>
</dbReference>
<comment type="similarity">
    <text evidence="4">Belongs to the junctophilin family.</text>
</comment>
<gene>
    <name evidence="14" type="primary">LOC106579742</name>
</gene>
<dbReference type="InterPro" id="IPR003409">
    <property type="entry name" value="MORN"/>
</dbReference>
<feature type="compositionally biased region" description="Low complexity" evidence="11">
    <location>
        <begin position="594"/>
        <end position="609"/>
    </location>
</feature>
<evidence type="ECO:0000256" key="10">
    <source>
        <dbReference type="ARBA" id="ARBA00023136"/>
    </source>
</evidence>
<keyword evidence="10 12" id="KW-0472">Membrane</keyword>
<comment type="subcellular location">
    <subcellularLocation>
        <location evidence="3">Cell membrane</location>
    </subcellularLocation>
    <subcellularLocation>
        <location evidence="2">Endomembrane system</location>
        <topology evidence="2">Peripheral membrane protein</topology>
    </subcellularLocation>
    <subcellularLocation>
        <location evidence="1">Endoplasmic reticulum membrane</location>
        <topology evidence="1">Single-pass type IV membrane protein</topology>
    </subcellularLocation>
</comment>
<feature type="compositionally biased region" description="Basic and acidic residues" evidence="11">
    <location>
        <begin position="472"/>
        <end position="593"/>
    </location>
</feature>
<evidence type="ECO:0000256" key="1">
    <source>
        <dbReference type="ARBA" id="ARBA00004163"/>
    </source>
</evidence>
<feature type="compositionally biased region" description="Basic and acidic residues" evidence="11">
    <location>
        <begin position="809"/>
        <end position="841"/>
    </location>
</feature>
<feature type="compositionally biased region" description="Pro residues" evidence="11">
    <location>
        <begin position="616"/>
        <end position="633"/>
    </location>
</feature>
<feature type="region of interest" description="Disordered" evidence="11">
    <location>
        <begin position="226"/>
        <end position="262"/>
    </location>
</feature>
<organism evidence="13 14">
    <name type="scientific">Salmo salar</name>
    <name type="common">Atlantic salmon</name>
    <dbReference type="NCBI Taxonomy" id="8030"/>
    <lineage>
        <taxon>Eukaryota</taxon>
        <taxon>Metazoa</taxon>
        <taxon>Chordata</taxon>
        <taxon>Craniata</taxon>
        <taxon>Vertebrata</taxon>
        <taxon>Euteleostomi</taxon>
        <taxon>Actinopterygii</taxon>
        <taxon>Neopterygii</taxon>
        <taxon>Teleostei</taxon>
        <taxon>Protacanthopterygii</taxon>
        <taxon>Salmoniformes</taxon>
        <taxon>Salmonidae</taxon>
        <taxon>Salmoninae</taxon>
        <taxon>Salmo</taxon>
    </lineage>
</organism>
<feature type="compositionally biased region" description="Pro residues" evidence="11">
    <location>
        <begin position="696"/>
        <end position="714"/>
    </location>
</feature>
<dbReference type="SUPFAM" id="SSF82185">
    <property type="entry name" value="Histone H3 K4-specific methyltransferase SET7/9 N-terminal domain"/>
    <property type="match status" value="2"/>
</dbReference>
<evidence type="ECO:0000256" key="8">
    <source>
        <dbReference type="ARBA" id="ARBA00022824"/>
    </source>
</evidence>
<evidence type="ECO:0000313" key="13">
    <source>
        <dbReference type="Proteomes" id="UP001652741"/>
    </source>
</evidence>
<feature type="compositionally biased region" description="Pro residues" evidence="11">
    <location>
        <begin position="675"/>
        <end position="687"/>
    </location>
</feature>
<dbReference type="Pfam" id="PF02493">
    <property type="entry name" value="MORN"/>
    <property type="match status" value="8"/>
</dbReference>
<dbReference type="PANTHER" id="PTHR23085:SF6">
    <property type="entry name" value="JUNCTOPHILIN-1"/>
    <property type="match status" value="1"/>
</dbReference>
<feature type="region of interest" description="Disordered" evidence="11">
    <location>
        <begin position="437"/>
        <end position="841"/>
    </location>
</feature>
<evidence type="ECO:0000256" key="6">
    <source>
        <dbReference type="ARBA" id="ARBA00022692"/>
    </source>
</evidence>